<reference evidence="3" key="1">
    <citation type="submission" date="2020-05" db="UniProtKB">
        <authorList>
            <consortium name="EnsemblMetazoa"/>
        </authorList>
    </citation>
    <scope>IDENTIFICATION</scope>
    <source>
        <strain evidence="3">USDA</strain>
    </source>
</reference>
<dbReference type="STRING" id="35570.A0A1I8Q2Z7"/>
<name>A0A1I8Q2Z7_STOCA</name>
<accession>A0A1I8Q2Z7</accession>
<dbReference type="PANTHER" id="PTHR12184:SF1">
    <property type="entry name" value="UBIQUINOL-CYTOCHROME-C REDUCTASE COMPLEX ASSEMBLY FACTOR 1"/>
    <property type="match status" value="1"/>
</dbReference>
<comment type="similarity">
    <text evidence="1">Belongs to the CBP3 family.</text>
</comment>
<dbReference type="InterPro" id="IPR007129">
    <property type="entry name" value="Ubiqinol_cyt_c_chaperone_CPB3"/>
</dbReference>
<feature type="domain" description="Ubiquinol-cytochrome c chaperone" evidence="2">
    <location>
        <begin position="111"/>
        <end position="249"/>
    </location>
</feature>
<sequence length="263" mass="30387">MLTTRLLTNLPKCRNAFLPVVHISSVTNAQVPKYVQQINICKFKVNQIESCQYCSASTTTTTTQEQGNGILKRVLKKVGFTPNSKARIRVASHMLYESVADKINYLAFFNDFNMPNTFNSWFLVTELHVWMLLLRSMAEGAESGEDGRFLRNCIVEALWGDVNTRAKKLGANNPSRTRQQIEELSEQFQAALIAYDEGIMSEDRVLAAALWRRFFELNCDNYENIERLVKYVRRQVLMLDNLSRQDFLIKPKIPWQDLNKIHI</sequence>
<evidence type="ECO:0000313" key="4">
    <source>
        <dbReference type="Proteomes" id="UP000095300"/>
    </source>
</evidence>
<dbReference type="VEuPathDB" id="VectorBase:SCAU013392"/>
<organism evidence="3 4">
    <name type="scientific">Stomoxys calcitrans</name>
    <name type="common">Stable fly</name>
    <name type="synonym">Conops calcitrans</name>
    <dbReference type="NCBI Taxonomy" id="35570"/>
    <lineage>
        <taxon>Eukaryota</taxon>
        <taxon>Metazoa</taxon>
        <taxon>Ecdysozoa</taxon>
        <taxon>Arthropoda</taxon>
        <taxon>Hexapoda</taxon>
        <taxon>Insecta</taxon>
        <taxon>Pterygota</taxon>
        <taxon>Neoptera</taxon>
        <taxon>Endopterygota</taxon>
        <taxon>Diptera</taxon>
        <taxon>Brachycera</taxon>
        <taxon>Muscomorpha</taxon>
        <taxon>Muscoidea</taxon>
        <taxon>Muscidae</taxon>
        <taxon>Stomoxys</taxon>
    </lineage>
</organism>
<dbReference type="GO" id="GO:0005739">
    <property type="term" value="C:mitochondrion"/>
    <property type="evidence" value="ECO:0007669"/>
    <property type="project" value="TreeGrafter"/>
</dbReference>
<evidence type="ECO:0000313" key="3">
    <source>
        <dbReference type="EnsemblMetazoa" id="SCAU013392-PA"/>
    </source>
</evidence>
<dbReference type="GO" id="GO:0034551">
    <property type="term" value="P:mitochondrial respiratory chain complex III assembly"/>
    <property type="evidence" value="ECO:0007669"/>
    <property type="project" value="TreeGrafter"/>
</dbReference>
<dbReference type="OrthoDB" id="4007at2759"/>
<keyword evidence="4" id="KW-1185">Reference proteome</keyword>
<dbReference type="KEGG" id="scac:106087389"/>
<gene>
    <name evidence="3" type="primary">106087389</name>
</gene>
<dbReference type="InterPro" id="IPR021150">
    <property type="entry name" value="Ubiq_cyt_c_chap"/>
</dbReference>
<dbReference type="AlphaFoldDB" id="A0A1I8Q2Z7"/>
<proteinExistence type="inferred from homology"/>
<evidence type="ECO:0000259" key="2">
    <source>
        <dbReference type="Pfam" id="PF03981"/>
    </source>
</evidence>
<dbReference type="EnsemblMetazoa" id="SCAU013392-RA">
    <property type="protein sequence ID" value="SCAU013392-PA"/>
    <property type="gene ID" value="SCAU013392"/>
</dbReference>
<dbReference type="Pfam" id="PF03981">
    <property type="entry name" value="Ubiq_cyt_C_chap"/>
    <property type="match status" value="1"/>
</dbReference>
<protein>
    <recommendedName>
        <fullName evidence="2">Ubiquinol-cytochrome c chaperone domain-containing protein</fullName>
    </recommendedName>
</protein>
<evidence type="ECO:0000256" key="1">
    <source>
        <dbReference type="ARBA" id="ARBA00006407"/>
    </source>
</evidence>
<dbReference type="PANTHER" id="PTHR12184">
    <property type="entry name" value="UBIQUINOL-CYTOCHROME C REDUCTASE COMPLEX ASSEMBLY FACTOR 1 FAMILY MEMBER"/>
    <property type="match status" value="1"/>
</dbReference>
<dbReference type="Proteomes" id="UP000095300">
    <property type="component" value="Unassembled WGS sequence"/>
</dbReference>